<keyword evidence="1" id="KW-0472">Membrane</keyword>
<keyword evidence="3" id="KW-1185">Reference proteome</keyword>
<dbReference type="OrthoDB" id="2441454at2759"/>
<keyword evidence="1" id="KW-0812">Transmembrane</keyword>
<gene>
    <name evidence="2" type="ORF">PBRASI_LOCUS8858</name>
</gene>
<evidence type="ECO:0000313" key="2">
    <source>
        <dbReference type="EMBL" id="CAG8623753.1"/>
    </source>
</evidence>
<organism evidence="2 3">
    <name type="scientific">Paraglomus brasilianum</name>
    <dbReference type="NCBI Taxonomy" id="144538"/>
    <lineage>
        <taxon>Eukaryota</taxon>
        <taxon>Fungi</taxon>
        <taxon>Fungi incertae sedis</taxon>
        <taxon>Mucoromycota</taxon>
        <taxon>Glomeromycotina</taxon>
        <taxon>Glomeromycetes</taxon>
        <taxon>Paraglomerales</taxon>
        <taxon>Paraglomeraceae</taxon>
        <taxon>Paraglomus</taxon>
    </lineage>
</organism>
<dbReference type="AlphaFoldDB" id="A0A9N9GPF3"/>
<comment type="caution">
    <text evidence="2">The sequence shown here is derived from an EMBL/GenBank/DDBJ whole genome shotgun (WGS) entry which is preliminary data.</text>
</comment>
<protein>
    <submittedName>
        <fullName evidence="2">9447_t:CDS:1</fullName>
    </submittedName>
</protein>
<feature type="transmembrane region" description="Helical" evidence="1">
    <location>
        <begin position="855"/>
        <end position="875"/>
    </location>
</feature>
<evidence type="ECO:0000313" key="3">
    <source>
        <dbReference type="Proteomes" id="UP000789739"/>
    </source>
</evidence>
<dbReference type="SUPFAM" id="SSF69322">
    <property type="entry name" value="Tricorn protease domain 2"/>
    <property type="match status" value="1"/>
</dbReference>
<keyword evidence="1" id="KW-1133">Transmembrane helix</keyword>
<feature type="transmembrane region" description="Helical" evidence="1">
    <location>
        <begin position="824"/>
        <end position="843"/>
    </location>
</feature>
<accession>A0A9N9GPF3</accession>
<proteinExistence type="predicted"/>
<feature type="non-terminal residue" evidence="2">
    <location>
        <position position="889"/>
    </location>
</feature>
<dbReference type="Proteomes" id="UP000789739">
    <property type="component" value="Unassembled WGS sequence"/>
</dbReference>
<dbReference type="EMBL" id="CAJVPI010001707">
    <property type="protein sequence ID" value="CAG8623753.1"/>
    <property type="molecule type" value="Genomic_DNA"/>
</dbReference>
<evidence type="ECO:0000256" key="1">
    <source>
        <dbReference type="SAM" id="Phobius"/>
    </source>
</evidence>
<name>A0A9N9GPF3_9GLOM</name>
<reference evidence="2" key="1">
    <citation type="submission" date="2021-06" db="EMBL/GenBank/DDBJ databases">
        <authorList>
            <person name="Kallberg Y."/>
            <person name="Tangrot J."/>
            <person name="Rosling A."/>
        </authorList>
    </citation>
    <scope>NUCLEOTIDE SEQUENCE</scope>
    <source>
        <strain evidence="2">BR232B</strain>
    </source>
</reference>
<sequence length="889" mass="102540">MSDIREEADIQSYLPIRFPSNAVRPTRKTVIVVSPEGNFVATSHNDDLIVWKISEARPIKIKETFGNVHQGFAISDHGYLAAGHGKLSVVAVISFGEEEDPSFEPELKNLRSSSSTSNVIALIEATNTSDFSDIHYAFLRSREFVVVNDVGVHRYDTCENRWKSKTIEFDWCSPTEDAFNRRTPHKPVRYSITNEKLICICGNYLAQWDLANEKKEMEYYIGNGTLDSTRQRERGEEDYVIAIDSESTLSAFVAEDDEAQTLTMYWIQTGLPMSTIRVKNDTDDWIVAMEFIETWDYLLLLTVTKRGKAMLWYPHNLYQKPANEGFGTPLDTINLQEYVSLTEWRPNQSFVISGAKIIVKTDDIPKIICAVGDRIKTLHKNLFNHPPSATAIRHLSFEKDSSRSIISVNRPEITNLETTDPSGVSLHWTVDLLSGLCAYRNLSFITSISAQEFKYFGKVEDSKIWDNGDLAILTTKCLCIFYLSDNDTIELSYYWDNGMRFGNVINYLLEQTNISLEELMDDTLSHLLYAELNDDDKPLPPPNFKSIWWHKRKAEESNDLTRIRLFGNLVNLLRTRDNLAKYGNILLAEAIHQRDEDVVESIIKTCIDLFRDNSIMYIGFLQIVTDSLPKLWVHYPDKAAKYFSNTCLILAPQCHSVHSLMLPSSRICGFAYRTGNPSELVERRKLAVILTRTISCLIRGQVSFEGWVWQMFLRAVLTLLTSNAIFAKYLLIYTPLTASLSKIDHFLETLSPSIGYKRRSTLTLVVRLPNFCSYPRQYSAMKDFFFPAPSPFVKTVINRTPELFRIWDGEALIDFKWRTFGFCYYLYICYIFAAFFVCFIIAISQTEDSDLRRNLFLTVVVFAVWHLHFEVRQFIWNPIRYVFSPWNWF</sequence>